<comment type="caution">
    <text evidence="1">The sequence shown here is derived from an EMBL/GenBank/DDBJ whole genome shotgun (WGS) entry which is preliminary data.</text>
</comment>
<protein>
    <submittedName>
        <fullName evidence="1">Uncharacterized protein</fullName>
    </submittedName>
</protein>
<sequence>MAAVQPPSSIFPANGTPSHLATGNTEALDPTSATPATTALSKTDALHRGREISTPPLRQSQIQAGPQKSTSNPVSAPPSTISRATNGVTQWNIYDLSKALQRKLVDVRKDHSCLVTQVIEGTSPAELLIQHGKDLFPI</sequence>
<name>A0ACC1NYH6_9HYPO</name>
<gene>
    <name evidence="1" type="ORF">NQ176_g358</name>
</gene>
<dbReference type="Proteomes" id="UP001143910">
    <property type="component" value="Unassembled WGS sequence"/>
</dbReference>
<evidence type="ECO:0000313" key="2">
    <source>
        <dbReference type="Proteomes" id="UP001143910"/>
    </source>
</evidence>
<organism evidence="1 2">
    <name type="scientific">Zarea fungicola</name>
    <dbReference type="NCBI Taxonomy" id="93591"/>
    <lineage>
        <taxon>Eukaryota</taxon>
        <taxon>Fungi</taxon>
        <taxon>Dikarya</taxon>
        <taxon>Ascomycota</taxon>
        <taxon>Pezizomycotina</taxon>
        <taxon>Sordariomycetes</taxon>
        <taxon>Hypocreomycetidae</taxon>
        <taxon>Hypocreales</taxon>
        <taxon>Cordycipitaceae</taxon>
        <taxon>Zarea</taxon>
    </lineage>
</organism>
<accession>A0ACC1NYH6</accession>
<evidence type="ECO:0000313" key="1">
    <source>
        <dbReference type="EMBL" id="KAJ2983896.1"/>
    </source>
</evidence>
<reference evidence="1" key="1">
    <citation type="submission" date="2022-08" db="EMBL/GenBank/DDBJ databases">
        <title>Genome Sequence of Lecanicillium fungicola.</title>
        <authorList>
            <person name="Buettner E."/>
        </authorList>
    </citation>
    <scope>NUCLEOTIDE SEQUENCE</scope>
    <source>
        <strain evidence="1">Babe33</strain>
    </source>
</reference>
<keyword evidence="2" id="KW-1185">Reference proteome</keyword>
<proteinExistence type="predicted"/>
<dbReference type="EMBL" id="JANJQO010000013">
    <property type="protein sequence ID" value="KAJ2983896.1"/>
    <property type="molecule type" value="Genomic_DNA"/>
</dbReference>